<sequence length="126" mass="15068">MHPRFKGGYARDFTQRSNVDYIWINAVKKMYGNLCVLTASKTNIVVHHLDGWNHFPEKRYDITKLMESLLVKKFIRIFITFTGMVITQKNNLPFGLYQRVKTEFCKNKYNVDWRVFKDTLLNQIKE</sequence>
<accession>A0A0S2IAX5</accession>
<reference evidence="1" key="1">
    <citation type="journal article" date="2015" name="BMC Evol. Biol.">
        <title>Chloroplast phylogenomic analysis of chlorophyte green algae identifies a novel lineage sister to the Sphaeropleales (Chlorophyceae).</title>
        <authorList>
            <person name="Lemieux C."/>
            <person name="Vincent A.T."/>
            <person name="Labarre A."/>
            <person name="Otis C."/>
            <person name="Turmel M."/>
        </authorList>
    </citation>
    <scope>NUCLEOTIDE SEQUENCE</scope>
</reference>
<keyword evidence="1" id="KW-0378">Hydrolase</keyword>
<keyword evidence="1" id="KW-0150">Chloroplast</keyword>
<dbReference type="GO" id="GO:0004519">
    <property type="term" value="F:endonuclease activity"/>
    <property type="evidence" value="ECO:0007669"/>
    <property type="project" value="UniProtKB-KW"/>
</dbReference>
<keyword evidence="1" id="KW-0934">Plastid</keyword>
<geneLocation type="chloroplast" evidence="1"/>
<organism evidence="1">
    <name type="scientific">Microglena monadina</name>
    <dbReference type="NCBI Taxonomy" id="47904"/>
    <lineage>
        <taxon>Eukaryota</taxon>
        <taxon>Viridiplantae</taxon>
        <taxon>Chlorophyta</taxon>
        <taxon>core chlorophytes</taxon>
        <taxon>Chlorophyceae</taxon>
        <taxon>CS clade</taxon>
        <taxon>Chlamydomonadales</taxon>
        <taxon>Chlamydomonadaceae</taxon>
        <taxon>Microglena</taxon>
    </lineage>
</organism>
<dbReference type="AlphaFoldDB" id="A0A0S2IAX5"/>
<keyword evidence="1" id="KW-0540">Nuclease</keyword>
<gene>
    <name evidence="1" type="primary">orf126</name>
</gene>
<protein>
    <submittedName>
        <fullName evidence="1">Putative HNH homing endonuclease</fullName>
    </submittedName>
</protein>
<dbReference type="EMBL" id="KT624746">
    <property type="protein sequence ID" value="ALO20954.1"/>
    <property type="molecule type" value="Genomic_DNA"/>
</dbReference>
<proteinExistence type="predicted"/>
<evidence type="ECO:0000313" key="1">
    <source>
        <dbReference type="EMBL" id="ALO20954.1"/>
    </source>
</evidence>
<keyword evidence="1" id="KW-0255">Endonuclease</keyword>
<name>A0A0S2IAX5_9CHLO</name>